<proteinExistence type="predicted"/>
<reference evidence="2 3" key="1">
    <citation type="journal article" date="2014" name="Genome Announc.">
        <title>Draft Genome Sequence of the Haloacid-Degrading Burkholderia caribensis Strain MBA4.</title>
        <authorList>
            <person name="Pan Y."/>
            <person name="Kong K.F."/>
            <person name="Tsang J.S."/>
        </authorList>
    </citation>
    <scope>NUCLEOTIDE SEQUENCE [LARGE SCALE GENOMIC DNA]</scope>
    <source>
        <strain evidence="2 3">MBA4</strain>
    </source>
</reference>
<dbReference type="Pfam" id="PF12779">
    <property type="entry name" value="WXXGXW"/>
    <property type="match status" value="2"/>
</dbReference>
<evidence type="ECO:0000313" key="2">
    <source>
        <dbReference type="EMBL" id="ALL67849.1"/>
    </source>
</evidence>
<accession>A0A0P0RHP8</accession>
<protein>
    <submittedName>
        <fullName evidence="2">Putative lipoprotein</fullName>
    </submittedName>
</protein>
<dbReference type="InterPro" id="IPR024447">
    <property type="entry name" value="YXWGXW_rpt"/>
</dbReference>
<dbReference type="KEGG" id="bcai:K788_0001031"/>
<feature type="chain" id="PRO_5006054330" evidence="1">
    <location>
        <begin position="25"/>
        <end position="100"/>
    </location>
</feature>
<keyword evidence="2" id="KW-0449">Lipoprotein</keyword>
<dbReference type="RefSeq" id="WP_035999505.1">
    <property type="nucleotide sequence ID" value="NZ_CP012747.1"/>
</dbReference>
<sequence>MNMQELVRMLAAGAVALSASAAFAQAVIVAPTAPPAARVEVVPPPRGGYAWDPGHWRWAGGRYVWVAGHWQTMRPGYRWVPGHWVAHGPNWRWVPAHWAS</sequence>
<keyword evidence="1" id="KW-0732">Signal</keyword>
<dbReference type="EMBL" id="CP012747">
    <property type="protein sequence ID" value="ALL67849.1"/>
    <property type="molecule type" value="Genomic_DNA"/>
</dbReference>
<name>A0A0P0RHP8_9BURK</name>
<feature type="signal peptide" evidence="1">
    <location>
        <begin position="1"/>
        <end position="24"/>
    </location>
</feature>
<gene>
    <name evidence="2" type="ORF">K788_0001031</name>
</gene>
<dbReference type="AlphaFoldDB" id="A0A0P0RHP8"/>
<evidence type="ECO:0000256" key="1">
    <source>
        <dbReference type="SAM" id="SignalP"/>
    </source>
</evidence>
<dbReference type="Proteomes" id="UP000019146">
    <property type="component" value="Chromosome 2"/>
</dbReference>
<organism evidence="2 3">
    <name type="scientific">Paraburkholderia caribensis MBA4</name>
    <dbReference type="NCBI Taxonomy" id="1323664"/>
    <lineage>
        <taxon>Bacteria</taxon>
        <taxon>Pseudomonadati</taxon>
        <taxon>Pseudomonadota</taxon>
        <taxon>Betaproteobacteria</taxon>
        <taxon>Burkholderiales</taxon>
        <taxon>Burkholderiaceae</taxon>
        <taxon>Paraburkholderia</taxon>
    </lineage>
</organism>
<dbReference type="GeneID" id="69971634"/>
<evidence type="ECO:0000313" key="3">
    <source>
        <dbReference type="Proteomes" id="UP000019146"/>
    </source>
</evidence>